<keyword evidence="1" id="KW-1133">Transmembrane helix</keyword>
<dbReference type="EMBL" id="FODJ01000002">
    <property type="protein sequence ID" value="SEN82803.1"/>
    <property type="molecule type" value="Genomic_DNA"/>
</dbReference>
<sequence>MKYQSVYLTLRWLSKNRRRKKKELNKLAWNLILSWVEVIYLIPFGFITLLLIRDYLFNYMDLLLRVTGLGEDHFLITIIVIGVFRPLSLSYARPGLLFSDADLLLDVLPYQRKRMYQYHFLERMKTILTMYVLVGLVIAIVTPLTNLFVIRLVVSLVGIECLMIMPQWYLFHGRWYMKWIVIQFISIVIGVVIIIAILYSLQYLFAIVVSIFLICLNGFYMIKGQQVHDLAKAVDVNNRLIWQSGIVGIASGIKSTPMKRLGFYHHFIRNKMMQLPFKSDKGSYHRLILLMFAREKEQLIKAVASLIVITLALSVNSLYIFAIGITISIFLFVKMAVSFFNLLFEERLLLVLPWQMEKWKQVYTQWLLLGTLVWVALLWLASWFWVASRIHLFILLPVYVIATYLLCQAGLSYRAKKVASKLYQQPSLLFLEQILLYINVGNAVINPISCIFIIIYGLMRYTYVNHIVK</sequence>
<feature type="transmembrane region" description="Helical" evidence="1">
    <location>
        <begin position="148"/>
        <end position="169"/>
    </location>
</feature>
<feature type="transmembrane region" description="Helical" evidence="1">
    <location>
        <begin position="203"/>
        <end position="222"/>
    </location>
</feature>
<keyword evidence="3" id="KW-1185">Reference proteome</keyword>
<feature type="transmembrane region" description="Helical" evidence="1">
    <location>
        <begin position="392"/>
        <end position="413"/>
    </location>
</feature>
<gene>
    <name evidence="2" type="ORF">SAMN04488134_10238</name>
</gene>
<organism evidence="2 3">
    <name type="scientific">Amphibacillus marinus</name>
    <dbReference type="NCBI Taxonomy" id="872970"/>
    <lineage>
        <taxon>Bacteria</taxon>
        <taxon>Bacillati</taxon>
        <taxon>Bacillota</taxon>
        <taxon>Bacilli</taxon>
        <taxon>Bacillales</taxon>
        <taxon>Bacillaceae</taxon>
        <taxon>Amphibacillus</taxon>
    </lineage>
</organism>
<reference evidence="2 3" key="1">
    <citation type="submission" date="2016-10" db="EMBL/GenBank/DDBJ databases">
        <authorList>
            <person name="de Groot N.N."/>
        </authorList>
    </citation>
    <scope>NUCLEOTIDE SEQUENCE [LARGE SCALE GENOMIC DNA]</scope>
    <source>
        <strain evidence="2 3">CGMCC 1.10434</strain>
    </source>
</reference>
<evidence type="ECO:0000313" key="2">
    <source>
        <dbReference type="EMBL" id="SEN82803.1"/>
    </source>
</evidence>
<name>A0A1H8JPW5_9BACI</name>
<proteinExistence type="predicted"/>
<feature type="transmembrane region" description="Helical" evidence="1">
    <location>
        <begin position="321"/>
        <end position="344"/>
    </location>
</feature>
<accession>A0A1H8JPW5</accession>
<evidence type="ECO:0000313" key="3">
    <source>
        <dbReference type="Proteomes" id="UP000199300"/>
    </source>
</evidence>
<keyword evidence="1" id="KW-0472">Membrane</keyword>
<protein>
    <submittedName>
        <fullName evidence="2">Uncharacterized protein</fullName>
    </submittedName>
</protein>
<feature type="transmembrane region" description="Helical" evidence="1">
    <location>
        <begin position="299"/>
        <end position="315"/>
    </location>
</feature>
<feature type="transmembrane region" description="Helical" evidence="1">
    <location>
        <begin position="365"/>
        <end position="386"/>
    </location>
</feature>
<dbReference type="OrthoDB" id="2958038at2"/>
<dbReference type="STRING" id="872970.SAMN04488134_10238"/>
<feature type="transmembrane region" description="Helical" evidence="1">
    <location>
        <begin position="27"/>
        <end position="53"/>
    </location>
</feature>
<dbReference type="AlphaFoldDB" id="A0A1H8JPW5"/>
<feature type="transmembrane region" description="Helical" evidence="1">
    <location>
        <begin position="124"/>
        <end position="142"/>
    </location>
</feature>
<dbReference type="RefSeq" id="WP_091495108.1">
    <property type="nucleotide sequence ID" value="NZ_FODJ01000002.1"/>
</dbReference>
<evidence type="ECO:0000256" key="1">
    <source>
        <dbReference type="SAM" id="Phobius"/>
    </source>
</evidence>
<feature type="transmembrane region" description="Helical" evidence="1">
    <location>
        <begin position="73"/>
        <end position="92"/>
    </location>
</feature>
<keyword evidence="1" id="KW-0812">Transmembrane</keyword>
<feature type="transmembrane region" description="Helical" evidence="1">
    <location>
        <begin position="434"/>
        <end position="459"/>
    </location>
</feature>
<feature type="transmembrane region" description="Helical" evidence="1">
    <location>
        <begin position="176"/>
        <end position="197"/>
    </location>
</feature>
<dbReference type="Proteomes" id="UP000199300">
    <property type="component" value="Unassembled WGS sequence"/>
</dbReference>